<evidence type="ECO:0000313" key="2">
    <source>
        <dbReference type="Proteomes" id="UP000011559"/>
    </source>
</evidence>
<reference evidence="1 2" key="1">
    <citation type="journal article" date="2014" name="PLoS Genet.">
        <title>Phylogenetically driven sequencing of extremely halophilic archaea reveals strategies for static and dynamic osmo-response.</title>
        <authorList>
            <person name="Becker E.A."/>
            <person name="Seitzer P.M."/>
            <person name="Tritt A."/>
            <person name="Larsen D."/>
            <person name="Krusor M."/>
            <person name="Yao A.I."/>
            <person name="Wu D."/>
            <person name="Madern D."/>
            <person name="Eisen J.A."/>
            <person name="Darling A.E."/>
            <person name="Facciotti M.T."/>
        </authorList>
    </citation>
    <scope>NUCLEOTIDE SEQUENCE [LARGE SCALE GENOMIC DNA]</scope>
    <source>
        <strain evidence="2">DSM 18310 / JCM 13924 / TL6</strain>
    </source>
</reference>
<evidence type="ECO:0000313" key="1">
    <source>
        <dbReference type="EMBL" id="ELZ68843.1"/>
    </source>
</evidence>
<comment type="caution">
    <text evidence="1">The sequence shown here is derived from an EMBL/GenBank/DDBJ whole genome shotgun (WGS) entry which is preliminary data.</text>
</comment>
<protein>
    <submittedName>
        <fullName evidence="1">Uncharacterized protein</fullName>
    </submittedName>
</protein>
<proteinExistence type="predicted"/>
<name>M0GBA8_HALPT</name>
<sequence length="136" mass="14791">MLLEVARPVRRESARTTAGAQLQRAFQMPQFDPEPDECCERVDDQPTAVTGDVIALVEIRFRLNRAVDTDRVGDPLVLSTDMGLASLSTGRGIAERTADEGLLHHSPSLSASRPAIQPRWKTASCVVETNVVPLGL</sequence>
<gene>
    <name evidence="1" type="ORF">C457_10546</name>
</gene>
<dbReference type="Proteomes" id="UP000011559">
    <property type="component" value="Unassembled WGS sequence"/>
</dbReference>
<accession>M0GBA8</accession>
<organism evidence="1 2">
    <name type="scientific">Haloferax prahovense (strain DSM 18310 / JCM 13924 / TL6)</name>
    <dbReference type="NCBI Taxonomy" id="1227461"/>
    <lineage>
        <taxon>Archaea</taxon>
        <taxon>Methanobacteriati</taxon>
        <taxon>Methanobacteriota</taxon>
        <taxon>Stenosarchaea group</taxon>
        <taxon>Halobacteria</taxon>
        <taxon>Halobacteriales</taxon>
        <taxon>Haloferacaceae</taxon>
        <taxon>Haloferax</taxon>
    </lineage>
</organism>
<keyword evidence="2" id="KW-1185">Reference proteome</keyword>
<dbReference type="EMBL" id="AOLG01000031">
    <property type="protein sequence ID" value="ELZ68843.1"/>
    <property type="molecule type" value="Genomic_DNA"/>
</dbReference>
<dbReference type="AlphaFoldDB" id="M0GBA8"/>